<keyword evidence="2" id="KW-1185">Reference proteome</keyword>
<sequence>MIFQVPGSREVGALRLPLASPAPIGGHTMRQMTVAVLLAAFTVGCATTRSKLDTSKPLWLKEGTFRQDNQPLLLSDVEEAFEKHPYTRTRMDGYQAKKWTGMILAYAGGALVGWNVSDNLLFQSGPAATKNWTPSLVGAGSVALAIPFALMAQSQLNSAVESYNKSLSMTGTRMLDTAVPFIAVLPQRQGGNQCFAGVTMSF</sequence>
<comment type="caution">
    <text evidence="1">The sequence shown here is derived from an EMBL/GenBank/DDBJ whole genome shotgun (WGS) entry which is preliminary data.</text>
</comment>
<protein>
    <recommendedName>
        <fullName evidence="3">Lipoprotein</fullName>
    </recommendedName>
</protein>
<proteinExistence type="predicted"/>
<evidence type="ECO:0000313" key="1">
    <source>
        <dbReference type="EMBL" id="REG33328.1"/>
    </source>
</evidence>
<dbReference type="Proteomes" id="UP000256345">
    <property type="component" value="Unassembled WGS sequence"/>
</dbReference>
<evidence type="ECO:0008006" key="3">
    <source>
        <dbReference type="Google" id="ProtNLM"/>
    </source>
</evidence>
<organism evidence="1 2">
    <name type="scientific">Archangium gephyra</name>
    <dbReference type="NCBI Taxonomy" id="48"/>
    <lineage>
        <taxon>Bacteria</taxon>
        <taxon>Pseudomonadati</taxon>
        <taxon>Myxococcota</taxon>
        <taxon>Myxococcia</taxon>
        <taxon>Myxococcales</taxon>
        <taxon>Cystobacterineae</taxon>
        <taxon>Archangiaceae</taxon>
        <taxon>Archangium</taxon>
    </lineage>
</organism>
<dbReference type="EMBL" id="QUMU01000004">
    <property type="protein sequence ID" value="REG33328.1"/>
    <property type="molecule type" value="Genomic_DNA"/>
</dbReference>
<gene>
    <name evidence="1" type="ORF">ATI61_104619</name>
</gene>
<evidence type="ECO:0000313" key="2">
    <source>
        <dbReference type="Proteomes" id="UP000256345"/>
    </source>
</evidence>
<accession>A0ABX9K532</accession>
<name>A0ABX9K532_9BACT</name>
<reference evidence="1 2" key="1">
    <citation type="submission" date="2018-08" db="EMBL/GenBank/DDBJ databases">
        <title>Genomic Encyclopedia of Archaeal and Bacterial Type Strains, Phase II (KMG-II): from individual species to whole genera.</title>
        <authorList>
            <person name="Goeker M."/>
        </authorList>
    </citation>
    <scope>NUCLEOTIDE SEQUENCE [LARGE SCALE GENOMIC DNA]</scope>
    <source>
        <strain evidence="1 2">DSM 2261</strain>
    </source>
</reference>